<evidence type="ECO:0000313" key="1">
    <source>
        <dbReference type="EMBL" id="CAG8568894.1"/>
    </source>
</evidence>
<comment type="caution">
    <text evidence="1">The sequence shown here is derived from an EMBL/GenBank/DDBJ whole genome shotgun (WGS) entry which is preliminary data.</text>
</comment>
<proteinExistence type="predicted"/>
<dbReference type="EMBL" id="CAJVPW010006430">
    <property type="protein sequence ID" value="CAG8568894.1"/>
    <property type="molecule type" value="Genomic_DNA"/>
</dbReference>
<reference evidence="1" key="1">
    <citation type="submission" date="2021-06" db="EMBL/GenBank/DDBJ databases">
        <authorList>
            <person name="Kallberg Y."/>
            <person name="Tangrot J."/>
            <person name="Rosling A."/>
        </authorList>
    </citation>
    <scope>NUCLEOTIDE SEQUENCE</scope>
    <source>
        <strain evidence="1">28 12/20/2015</strain>
    </source>
</reference>
<gene>
    <name evidence="1" type="ORF">SPELUC_LOCUS5912</name>
</gene>
<evidence type="ECO:0000313" key="2">
    <source>
        <dbReference type="Proteomes" id="UP000789366"/>
    </source>
</evidence>
<dbReference type="Proteomes" id="UP000789366">
    <property type="component" value="Unassembled WGS sequence"/>
</dbReference>
<accession>A0ACA9M6C3</accession>
<organism evidence="1 2">
    <name type="scientific">Cetraspora pellucida</name>
    <dbReference type="NCBI Taxonomy" id="1433469"/>
    <lineage>
        <taxon>Eukaryota</taxon>
        <taxon>Fungi</taxon>
        <taxon>Fungi incertae sedis</taxon>
        <taxon>Mucoromycota</taxon>
        <taxon>Glomeromycotina</taxon>
        <taxon>Glomeromycetes</taxon>
        <taxon>Diversisporales</taxon>
        <taxon>Gigasporaceae</taxon>
        <taxon>Cetraspora</taxon>
    </lineage>
</organism>
<sequence>MNNSTALNRRRVEGLLIRSIYIYDYDIRRLSDEQLLQRAWEIVRKCYNLRHYSLCRTAFELLLDMVEENRLITLGLPRTKQEVLVYLETKKQQKNIELDLEQFEDLLRVVNDEFNQINHLIYPNQPSSFQILRDEIKRLKVQDLTNQIPLKKQELEQLINTAAEQLNRAERYILEKLLQENSRILQTNDNSNVERLNELKEVLSETLIQEELQTLLNKQSEMFYLAKHLENLQTE</sequence>
<keyword evidence="2" id="KW-1185">Reference proteome</keyword>
<protein>
    <submittedName>
        <fullName evidence="1">9877_t:CDS:1</fullName>
    </submittedName>
</protein>
<name>A0ACA9M6C3_9GLOM</name>